<dbReference type="InterPro" id="IPR041711">
    <property type="entry name" value="Met-tRNA-FMT_N"/>
</dbReference>
<keyword evidence="3 5" id="KW-0808">Transferase</keyword>
<sequence>MRLLFAGTPEPAVASLEALLGSRHEVVAVLTRADAPSGRGRKLTPSPVRARAEEAGLRVITDVPRGDEFVAMLTELEIDAAPVVAYGHILRPAVLAVPRLGWINLHFSVLPAWRGAAPVQRAVIAGDEVTGATTFLLDEGMDTGPVLGTATETIRPTDTSGDLLGRLAVSGAELLVATLDALEDGTLQPQAQPADGISVAPKLTTDDARVVWTDPALAVDRLVRGCTPAPGAWTVLPDGSRLGLGPVSPRPEVTDLTAGEVRAHKHEVLVGTATHAVALGEVRPVGKKAMPAPDWARGGGRALVEEGLVLGGLTAGAPTAGAAAALTAAGSTPAASTQPGATTAGSPTAGSPTAGPAAGTTPAGAAGTAEVSA</sequence>
<feature type="binding site" evidence="5">
    <location>
        <begin position="108"/>
        <end position="111"/>
    </location>
    <ligand>
        <name>(6S)-5,6,7,8-tetrahydrofolate</name>
        <dbReference type="ChEBI" id="CHEBI:57453"/>
    </ligand>
</feature>
<dbReference type="SUPFAM" id="SSF50486">
    <property type="entry name" value="FMT C-terminal domain-like"/>
    <property type="match status" value="1"/>
</dbReference>
<comment type="caution">
    <text evidence="9">The sequence shown here is derived from an EMBL/GenBank/DDBJ whole genome shotgun (WGS) entry which is preliminary data.</text>
</comment>
<feature type="domain" description="Formyl transferase C-terminal" evidence="8">
    <location>
        <begin position="202"/>
        <end position="298"/>
    </location>
</feature>
<keyword evidence="10" id="KW-1185">Reference proteome</keyword>
<dbReference type="InterPro" id="IPR036477">
    <property type="entry name" value="Formyl_transf_N_sf"/>
</dbReference>
<evidence type="ECO:0000256" key="6">
    <source>
        <dbReference type="SAM" id="MobiDB-lite"/>
    </source>
</evidence>
<evidence type="ECO:0000256" key="3">
    <source>
        <dbReference type="ARBA" id="ARBA00022679"/>
    </source>
</evidence>
<dbReference type="PANTHER" id="PTHR11138">
    <property type="entry name" value="METHIONYL-TRNA FORMYLTRANSFERASE"/>
    <property type="match status" value="1"/>
</dbReference>
<evidence type="ECO:0000313" key="9">
    <source>
        <dbReference type="EMBL" id="MBA8807985.1"/>
    </source>
</evidence>
<dbReference type="SUPFAM" id="SSF53328">
    <property type="entry name" value="Formyltransferase"/>
    <property type="match status" value="1"/>
</dbReference>
<dbReference type="Pfam" id="PF02911">
    <property type="entry name" value="Formyl_trans_C"/>
    <property type="match status" value="1"/>
</dbReference>
<dbReference type="InterPro" id="IPR002376">
    <property type="entry name" value="Formyl_transf_N"/>
</dbReference>
<dbReference type="Proteomes" id="UP000540568">
    <property type="component" value="Unassembled WGS sequence"/>
</dbReference>
<evidence type="ECO:0000256" key="1">
    <source>
        <dbReference type="ARBA" id="ARBA00010699"/>
    </source>
</evidence>
<dbReference type="AlphaFoldDB" id="A0A7W3J808"/>
<dbReference type="InterPro" id="IPR005793">
    <property type="entry name" value="Formyl_trans_C"/>
</dbReference>
<dbReference type="GO" id="GO:0004479">
    <property type="term" value="F:methionyl-tRNA formyltransferase activity"/>
    <property type="evidence" value="ECO:0007669"/>
    <property type="project" value="UniProtKB-UniRule"/>
</dbReference>
<evidence type="ECO:0000259" key="8">
    <source>
        <dbReference type="Pfam" id="PF02911"/>
    </source>
</evidence>
<dbReference type="InterPro" id="IPR005794">
    <property type="entry name" value="Fmt"/>
</dbReference>
<dbReference type="InterPro" id="IPR011034">
    <property type="entry name" value="Formyl_transferase-like_C_sf"/>
</dbReference>
<name>A0A7W3J808_9MICO</name>
<feature type="domain" description="Formyl transferase N-terminal" evidence="7">
    <location>
        <begin position="3"/>
        <end position="178"/>
    </location>
</feature>
<dbReference type="EC" id="2.1.2.9" evidence="2 5"/>
<dbReference type="CDD" id="cd08704">
    <property type="entry name" value="Met_tRNA_FMT_C"/>
    <property type="match status" value="1"/>
</dbReference>
<comment type="similarity">
    <text evidence="1 5">Belongs to the Fmt family.</text>
</comment>
<gene>
    <name evidence="5" type="primary">fmt</name>
    <name evidence="9" type="ORF">FHX71_001927</name>
</gene>
<evidence type="ECO:0000256" key="5">
    <source>
        <dbReference type="HAMAP-Rule" id="MF_00182"/>
    </source>
</evidence>
<evidence type="ECO:0000259" key="7">
    <source>
        <dbReference type="Pfam" id="PF00551"/>
    </source>
</evidence>
<dbReference type="EMBL" id="JACGWV010000001">
    <property type="protein sequence ID" value="MBA8807985.1"/>
    <property type="molecule type" value="Genomic_DNA"/>
</dbReference>
<feature type="region of interest" description="Disordered" evidence="6">
    <location>
        <begin position="332"/>
        <end position="373"/>
    </location>
</feature>
<keyword evidence="4 5" id="KW-0648">Protein biosynthesis</keyword>
<dbReference type="InterPro" id="IPR044135">
    <property type="entry name" value="Met-tRNA-FMT_C"/>
</dbReference>
<evidence type="ECO:0000256" key="4">
    <source>
        <dbReference type="ARBA" id="ARBA00022917"/>
    </source>
</evidence>
<dbReference type="Pfam" id="PF00551">
    <property type="entry name" value="Formyl_trans_N"/>
    <property type="match status" value="1"/>
</dbReference>
<dbReference type="PANTHER" id="PTHR11138:SF5">
    <property type="entry name" value="METHIONYL-TRNA FORMYLTRANSFERASE, MITOCHONDRIAL"/>
    <property type="match status" value="1"/>
</dbReference>
<dbReference type="NCBIfam" id="TIGR00460">
    <property type="entry name" value="fmt"/>
    <property type="match status" value="1"/>
</dbReference>
<reference evidence="9 10" key="1">
    <citation type="submission" date="2020-07" db="EMBL/GenBank/DDBJ databases">
        <title>Sequencing the genomes of 1000 actinobacteria strains.</title>
        <authorList>
            <person name="Klenk H.-P."/>
        </authorList>
    </citation>
    <scope>NUCLEOTIDE SEQUENCE [LARGE SCALE GENOMIC DNA]</scope>
    <source>
        <strain evidence="9 10">DSM 44121</strain>
    </source>
</reference>
<evidence type="ECO:0000256" key="2">
    <source>
        <dbReference type="ARBA" id="ARBA00012261"/>
    </source>
</evidence>
<proteinExistence type="inferred from homology"/>
<dbReference type="Gene3D" id="3.40.50.12230">
    <property type="match status" value="1"/>
</dbReference>
<dbReference type="HAMAP" id="MF_00182">
    <property type="entry name" value="Formyl_trans"/>
    <property type="match status" value="1"/>
</dbReference>
<protein>
    <recommendedName>
        <fullName evidence="2 5">Methionyl-tRNA formyltransferase</fullName>
        <ecNumber evidence="2 5">2.1.2.9</ecNumber>
    </recommendedName>
</protein>
<comment type="catalytic activity">
    <reaction evidence="5">
        <text>L-methionyl-tRNA(fMet) + (6R)-10-formyltetrahydrofolate = N-formyl-L-methionyl-tRNA(fMet) + (6S)-5,6,7,8-tetrahydrofolate + H(+)</text>
        <dbReference type="Rhea" id="RHEA:24380"/>
        <dbReference type="Rhea" id="RHEA-COMP:9952"/>
        <dbReference type="Rhea" id="RHEA-COMP:9953"/>
        <dbReference type="ChEBI" id="CHEBI:15378"/>
        <dbReference type="ChEBI" id="CHEBI:57453"/>
        <dbReference type="ChEBI" id="CHEBI:78530"/>
        <dbReference type="ChEBI" id="CHEBI:78844"/>
        <dbReference type="ChEBI" id="CHEBI:195366"/>
        <dbReference type="EC" id="2.1.2.9"/>
    </reaction>
</comment>
<comment type="function">
    <text evidence="5">Attaches a formyl group to the free amino group of methionyl-tRNA(fMet). The formyl group appears to play a dual role in the initiator identity of N-formylmethionyl-tRNA by promoting its recognition by IF2 and preventing the misappropriation of this tRNA by the elongation apparatus.</text>
</comment>
<accession>A0A7W3J808</accession>
<evidence type="ECO:0000313" key="10">
    <source>
        <dbReference type="Proteomes" id="UP000540568"/>
    </source>
</evidence>
<dbReference type="GO" id="GO:0005829">
    <property type="term" value="C:cytosol"/>
    <property type="evidence" value="ECO:0007669"/>
    <property type="project" value="TreeGrafter"/>
</dbReference>
<organism evidence="9 10">
    <name type="scientific">Promicromonospora sukumoe</name>
    <dbReference type="NCBI Taxonomy" id="88382"/>
    <lineage>
        <taxon>Bacteria</taxon>
        <taxon>Bacillati</taxon>
        <taxon>Actinomycetota</taxon>
        <taxon>Actinomycetes</taxon>
        <taxon>Micrococcales</taxon>
        <taxon>Promicromonosporaceae</taxon>
        <taxon>Promicromonospora</taxon>
    </lineage>
</organism>
<dbReference type="CDD" id="cd08646">
    <property type="entry name" value="FMT_core_Met-tRNA-FMT_N"/>
    <property type="match status" value="1"/>
</dbReference>